<name>A0ABQ9UWP7_SAGOE</name>
<sequence>MGRTMLSSTGFFQAIGCPCWSGVPGNPCQQPYCHFRVMVERHLPQQSSLGMPGPTAAGHRPLKDAIQAVRSEVELEQRRYRDLLEMAREHRAAEAPALAPCNPDGGPVMGLDDDAFPLAFHYRPSSHSLLSPNASYQATLAKPASKYLLAFPNRGQGRGRGGSGALEYVPKAVSQPQGHKRPIPSGKYWWTPPGHP</sequence>
<proteinExistence type="predicted"/>
<feature type="region of interest" description="Disordered" evidence="1">
    <location>
        <begin position="172"/>
        <end position="196"/>
    </location>
</feature>
<dbReference type="Proteomes" id="UP001266305">
    <property type="component" value="Unassembled WGS sequence"/>
</dbReference>
<evidence type="ECO:0000256" key="1">
    <source>
        <dbReference type="SAM" id="MobiDB-lite"/>
    </source>
</evidence>
<protein>
    <submittedName>
        <fullName evidence="2">Uncharacterized protein</fullName>
    </submittedName>
</protein>
<organism evidence="2 3">
    <name type="scientific">Saguinus oedipus</name>
    <name type="common">Cotton-top tamarin</name>
    <name type="synonym">Oedipomidas oedipus</name>
    <dbReference type="NCBI Taxonomy" id="9490"/>
    <lineage>
        <taxon>Eukaryota</taxon>
        <taxon>Metazoa</taxon>
        <taxon>Chordata</taxon>
        <taxon>Craniata</taxon>
        <taxon>Vertebrata</taxon>
        <taxon>Euteleostomi</taxon>
        <taxon>Mammalia</taxon>
        <taxon>Eutheria</taxon>
        <taxon>Euarchontoglires</taxon>
        <taxon>Primates</taxon>
        <taxon>Haplorrhini</taxon>
        <taxon>Platyrrhini</taxon>
        <taxon>Cebidae</taxon>
        <taxon>Callitrichinae</taxon>
        <taxon>Saguinus</taxon>
    </lineage>
</organism>
<accession>A0ABQ9UWP7</accession>
<evidence type="ECO:0000313" key="2">
    <source>
        <dbReference type="EMBL" id="KAK2101214.1"/>
    </source>
</evidence>
<keyword evidence="3" id="KW-1185">Reference proteome</keyword>
<evidence type="ECO:0000313" key="3">
    <source>
        <dbReference type="Proteomes" id="UP001266305"/>
    </source>
</evidence>
<gene>
    <name evidence="2" type="ORF">P7K49_022562</name>
</gene>
<comment type="caution">
    <text evidence="2">The sequence shown here is derived from an EMBL/GenBank/DDBJ whole genome shotgun (WGS) entry which is preliminary data.</text>
</comment>
<dbReference type="EMBL" id="JASSZA010000010">
    <property type="protein sequence ID" value="KAK2101214.1"/>
    <property type="molecule type" value="Genomic_DNA"/>
</dbReference>
<reference evidence="2 3" key="1">
    <citation type="submission" date="2023-05" db="EMBL/GenBank/DDBJ databases">
        <title>B98-5 Cell Line De Novo Hybrid Assembly: An Optical Mapping Approach.</title>
        <authorList>
            <person name="Kananen K."/>
            <person name="Auerbach J.A."/>
            <person name="Kautto E."/>
            <person name="Blachly J.S."/>
        </authorList>
    </citation>
    <scope>NUCLEOTIDE SEQUENCE [LARGE SCALE GENOMIC DNA]</scope>
    <source>
        <strain evidence="2">B95-8</strain>
        <tissue evidence="2">Cell line</tissue>
    </source>
</reference>